<dbReference type="InterPro" id="IPR052708">
    <property type="entry name" value="PxpC"/>
</dbReference>
<dbReference type="Pfam" id="PF02626">
    <property type="entry name" value="CT_A_B"/>
    <property type="match status" value="1"/>
</dbReference>
<evidence type="ECO:0000256" key="3">
    <source>
        <dbReference type="ARBA" id="ARBA00022840"/>
    </source>
</evidence>
<dbReference type="InterPro" id="IPR003778">
    <property type="entry name" value="CT_A_B"/>
</dbReference>
<dbReference type="PANTHER" id="PTHR43309">
    <property type="entry name" value="5-OXOPROLINASE SUBUNIT C"/>
    <property type="match status" value="1"/>
</dbReference>
<keyword evidence="1" id="KW-0547">Nucleotide-binding</keyword>
<dbReference type="AlphaFoldDB" id="A0A4Z0MC84"/>
<comment type="caution">
    <text evidence="5">The sequence shown here is derived from an EMBL/GenBank/DDBJ whole genome shotgun (WGS) entry which is preliminary data.</text>
</comment>
<evidence type="ECO:0000313" key="6">
    <source>
        <dbReference type="Proteomes" id="UP000298284"/>
    </source>
</evidence>
<accession>A0A4Z0MC84</accession>
<evidence type="ECO:0000256" key="2">
    <source>
        <dbReference type="ARBA" id="ARBA00022801"/>
    </source>
</evidence>
<feature type="domain" description="Carboxyltransferase" evidence="4">
    <location>
        <begin position="24"/>
        <end position="321"/>
    </location>
</feature>
<dbReference type="NCBIfam" id="TIGR00724">
    <property type="entry name" value="urea_amlyse_rel"/>
    <property type="match status" value="1"/>
</dbReference>
<dbReference type="PANTHER" id="PTHR43309:SF5">
    <property type="entry name" value="5-OXOPROLINASE SUBUNIT C"/>
    <property type="match status" value="1"/>
</dbReference>
<reference evidence="5 6" key="1">
    <citation type="submission" date="2019-04" db="EMBL/GenBank/DDBJ databases">
        <authorList>
            <person name="Feng G."/>
            <person name="Zhang J."/>
            <person name="Zhu H."/>
        </authorList>
    </citation>
    <scope>NUCLEOTIDE SEQUENCE [LARGE SCALE GENOMIC DNA]</scope>
    <source>
        <strain evidence="5 6">JCM 19491</strain>
    </source>
</reference>
<dbReference type="Gene3D" id="2.40.100.10">
    <property type="entry name" value="Cyclophilin-like"/>
    <property type="match status" value="1"/>
</dbReference>
<dbReference type="SMART" id="SM00797">
    <property type="entry name" value="AHS2"/>
    <property type="match status" value="1"/>
</dbReference>
<evidence type="ECO:0000313" key="5">
    <source>
        <dbReference type="EMBL" id="TGD77121.1"/>
    </source>
</evidence>
<sequence>MSCSILRPGLLTTIQDAGRFGYQQAGVIVSGPMDPWSLRLANLLVGNPAGTAGLEITLLGPTIRFETDHLICMSGADLSATLDDQQFPLNRPVAVRQGSKLAFGAARSGCRAYLALSGGLTVPTVLGSQSTYLRAQLGGLAGRALQAGDVVPAAGPTPAGQRLHQRLLAHSASQRWAVARWYPAVAPAPAAGTSTTVRALRGPEFELFTEESQQAFWQQEFTVTPNSDRMGYRLAGPELHRQTEREILSTAVTFGTVQVPAAGNPIVLMADHQTTGGYPRIGQVISADFSLLAQVPPGGHLRFQEVGLTEAQYWYLHQEKHLQQLHRALALLHYS</sequence>
<gene>
    <name evidence="5" type="ORF">EU557_24085</name>
</gene>
<dbReference type="GO" id="GO:0016740">
    <property type="term" value="F:transferase activity"/>
    <property type="evidence" value="ECO:0007669"/>
    <property type="project" value="UniProtKB-KW"/>
</dbReference>
<organism evidence="5 6">
    <name type="scientific">Hymenobacter wooponensis</name>
    <dbReference type="NCBI Taxonomy" id="1525360"/>
    <lineage>
        <taxon>Bacteria</taxon>
        <taxon>Pseudomonadati</taxon>
        <taxon>Bacteroidota</taxon>
        <taxon>Cytophagia</taxon>
        <taxon>Cytophagales</taxon>
        <taxon>Hymenobacteraceae</taxon>
        <taxon>Hymenobacter</taxon>
    </lineage>
</organism>
<dbReference type="GO" id="GO:0005524">
    <property type="term" value="F:ATP binding"/>
    <property type="evidence" value="ECO:0007669"/>
    <property type="project" value="UniProtKB-KW"/>
</dbReference>
<dbReference type="RefSeq" id="WP_135533007.1">
    <property type="nucleotide sequence ID" value="NZ_SRKZ01000010.1"/>
</dbReference>
<proteinExistence type="predicted"/>
<name>A0A4Z0MC84_9BACT</name>
<dbReference type="Proteomes" id="UP000298284">
    <property type="component" value="Unassembled WGS sequence"/>
</dbReference>
<keyword evidence="3" id="KW-0067">ATP-binding</keyword>
<keyword evidence="6" id="KW-1185">Reference proteome</keyword>
<dbReference type="OrthoDB" id="9782422at2"/>
<protein>
    <submittedName>
        <fullName evidence="5">Biotin-dependent carboxyltransferase family protein</fullName>
    </submittedName>
</protein>
<dbReference type="GO" id="GO:0016787">
    <property type="term" value="F:hydrolase activity"/>
    <property type="evidence" value="ECO:0007669"/>
    <property type="project" value="UniProtKB-KW"/>
</dbReference>
<keyword evidence="5" id="KW-0808">Transferase</keyword>
<evidence type="ECO:0000256" key="1">
    <source>
        <dbReference type="ARBA" id="ARBA00022741"/>
    </source>
</evidence>
<dbReference type="InterPro" id="IPR029000">
    <property type="entry name" value="Cyclophilin-like_dom_sf"/>
</dbReference>
<evidence type="ECO:0000259" key="4">
    <source>
        <dbReference type="SMART" id="SM00797"/>
    </source>
</evidence>
<keyword evidence="2" id="KW-0378">Hydrolase</keyword>
<dbReference type="EMBL" id="SRKZ01000010">
    <property type="protein sequence ID" value="TGD77121.1"/>
    <property type="molecule type" value="Genomic_DNA"/>
</dbReference>
<dbReference type="SUPFAM" id="SSF50891">
    <property type="entry name" value="Cyclophilin-like"/>
    <property type="match status" value="1"/>
</dbReference>